<dbReference type="Gene3D" id="3.40.50.1860">
    <property type="match status" value="2"/>
</dbReference>
<dbReference type="PANTHER" id="PTHR21198">
    <property type="entry name" value="GLUTAMATE RACEMASE"/>
    <property type="match status" value="1"/>
</dbReference>
<comment type="similarity">
    <text evidence="1">Belongs to the aspartate/glutamate racemases family.</text>
</comment>
<protein>
    <submittedName>
        <fullName evidence="3">Aspartate/glutamate racemase family protein</fullName>
    </submittedName>
</protein>
<dbReference type="InterPro" id="IPR004380">
    <property type="entry name" value="Asp_race"/>
</dbReference>
<dbReference type="RefSeq" id="WP_206656643.1">
    <property type="nucleotide sequence ID" value="NZ_CP071182.1"/>
</dbReference>
<sequence length="251" mass="27083">MKTLGIIGGLGPLAGAYFYRRLIELSPATADSEHIPVILISDPTIPSRIEHLSGTGESPVPKLVEVAQKLMYVGADFIAMPSTTTSIYHSQIAQQVSVPMVSLIEEVTLAIANSQCRRIGIMGTTPTRTFRAYEGAFRREAIEAVYPDDETQSEIMTLIHTVKQAGAVSDKFLEGGFGSTDALLKDLGNQVVALAHRPWSEGLDGILLACTELPVIFPFDGPSQSSAFQGTLFRSTDILAKTVVQIAFDTR</sequence>
<dbReference type="EMBL" id="CP071182">
    <property type="protein sequence ID" value="QSO47283.1"/>
    <property type="molecule type" value="Genomic_DNA"/>
</dbReference>
<dbReference type="Proteomes" id="UP000663505">
    <property type="component" value="Chromosome"/>
</dbReference>
<evidence type="ECO:0000256" key="2">
    <source>
        <dbReference type="ARBA" id="ARBA00023235"/>
    </source>
</evidence>
<dbReference type="SUPFAM" id="SSF53681">
    <property type="entry name" value="Aspartate/glutamate racemase"/>
    <property type="match status" value="2"/>
</dbReference>
<keyword evidence="2" id="KW-0413">Isomerase</keyword>
<accession>A0A9X7Z7J1</accession>
<dbReference type="InterPro" id="IPR015942">
    <property type="entry name" value="Asp/Glu/hydantoin_racemase"/>
</dbReference>
<keyword evidence="4" id="KW-1185">Reference proteome</keyword>
<gene>
    <name evidence="3" type="ORF">JZ786_23315</name>
</gene>
<reference evidence="3 4" key="1">
    <citation type="submission" date="2021-02" db="EMBL/GenBank/DDBJ databases">
        <title>Alicyclobacillus curvatus sp. nov. and Alicyclobacillus mengziensis sp. nov., two acidophilic bacteria isolated from acid mine drainage.</title>
        <authorList>
            <person name="Huang Y."/>
        </authorList>
    </citation>
    <scope>NUCLEOTIDE SEQUENCE [LARGE SCALE GENOMIC DNA]</scope>
    <source>
        <strain evidence="3 4">S30H14</strain>
    </source>
</reference>
<dbReference type="KEGG" id="afx:JZ786_23315"/>
<dbReference type="GO" id="GO:0047661">
    <property type="term" value="F:amino-acid racemase activity"/>
    <property type="evidence" value="ECO:0007669"/>
    <property type="project" value="InterPro"/>
</dbReference>
<dbReference type="InterPro" id="IPR001920">
    <property type="entry name" value="Asp/Glu_race"/>
</dbReference>
<name>A0A9X7Z7J1_9BACL</name>
<evidence type="ECO:0000256" key="1">
    <source>
        <dbReference type="ARBA" id="ARBA00007847"/>
    </source>
</evidence>
<evidence type="ECO:0000313" key="4">
    <source>
        <dbReference type="Proteomes" id="UP000663505"/>
    </source>
</evidence>
<evidence type="ECO:0000313" key="3">
    <source>
        <dbReference type="EMBL" id="QSO47283.1"/>
    </source>
</evidence>
<dbReference type="Pfam" id="PF01177">
    <property type="entry name" value="Asp_Glu_race"/>
    <property type="match status" value="1"/>
</dbReference>
<dbReference type="NCBIfam" id="TIGR00035">
    <property type="entry name" value="asp_race"/>
    <property type="match status" value="1"/>
</dbReference>
<dbReference type="PANTHER" id="PTHR21198:SF7">
    <property type="entry name" value="ASPARTATE-GLUTAMATE RACEMASE FAMILY"/>
    <property type="match status" value="1"/>
</dbReference>
<dbReference type="AlphaFoldDB" id="A0A9X7Z7J1"/>
<proteinExistence type="inferred from homology"/>
<organism evidence="3 4">
    <name type="scientific">Alicyclobacillus mengziensis</name>
    <dbReference type="NCBI Taxonomy" id="2931921"/>
    <lineage>
        <taxon>Bacteria</taxon>
        <taxon>Bacillati</taxon>
        <taxon>Bacillota</taxon>
        <taxon>Bacilli</taxon>
        <taxon>Bacillales</taxon>
        <taxon>Alicyclobacillaceae</taxon>
        <taxon>Alicyclobacillus</taxon>
    </lineage>
</organism>